<evidence type="ECO:0000256" key="7">
    <source>
        <dbReference type="SAM" id="MobiDB-lite"/>
    </source>
</evidence>
<dbReference type="InterPro" id="IPR018200">
    <property type="entry name" value="USP_CS"/>
</dbReference>
<dbReference type="Gene3D" id="3.90.70.10">
    <property type="entry name" value="Cysteine proteinases"/>
    <property type="match status" value="1"/>
</dbReference>
<feature type="compositionally biased region" description="Polar residues" evidence="7">
    <location>
        <begin position="448"/>
        <end position="461"/>
    </location>
</feature>
<feature type="compositionally biased region" description="Polar residues" evidence="7">
    <location>
        <begin position="92"/>
        <end position="104"/>
    </location>
</feature>
<dbReference type="CDD" id="cd02257">
    <property type="entry name" value="Peptidase_C19"/>
    <property type="match status" value="1"/>
</dbReference>
<dbReference type="RefSeq" id="XP_018266706.1">
    <property type="nucleotide sequence ID" value="XM_018404052.1"/>
</dbReference>
<dbReference type="GO" id="GO:0006508">
    <property type="term" value="P:proteolysis"/>
    <property type="evidence" value="ECO:0007669"/>
    <property type="project" value="UniProtKB-KW"/>
</dbReference>
<feature type="region of interest" description="Disordered" evidence="7">
    <location>
        <begin position="139"/>
        <end position="504"/>
    </location>
</feature>
<feature type="domain" description="USP" evidence="8">
    <location>
        <begin position="755"/>
        <end position="1157"/>
    </location>
</feature>
<dbReference type="InterPro" id="IPR001394">
    <property type="entry name" value="Peptidase_C19_UCH"/>
</dbReference>
<dbReference type="GO" id="GO:0005634">
    <property type="term" value="C:nucleus"/>
    <property type="evidence" value="ECO:0007669"/>
    <property type="project" value="TreeGrafter"/>
</dbReference>
<keyword evidence="4" id="KW-0833">Ubl conjugation pathway</keyword>
<evidence type="ECO:0000256" key="2">
    <source>
        <dbReference type="ARBA" id="ARBA00012759"/>
    </source>
</evidence>
<dbReference type="EC" id="3.4.19.12" evidence="2"/>
<accession>A0A1A6AFN6</accession>
<feature type="compositionally biased region" description="Polar residues" evidence="7">
    <location>
        <begin position="299"/>
        <end position="318"/>
    </location>
</feature>
<keyword evidence="11" id="KW-1185">Reference proteome</keyword>
<proteinExistence type="predicted"/>
<feature type="compositionally biased region" description="Low complexity" evidence="7">
    <location>
        <begin position="475"/>
        <end position="488"/>
    </location>
</feature>
<evidence type="ECO:0000256" key="4">
    <source>
        <dbReference type="ARBA" id="ARBA00022786"/>
    </source>
</evidence>
<feature type="compositionally biased region" description="Pro residues" evidence="7">
    <location>
        <begin position="1"/>
        <end position="12"/>
    </location>
</feature>
<dbReference type="EMBL" id="CP144530">
    <property type="protein sequence ID" value="WWC58142.1"/>
    <property type="molecule type" value="Genomic_DNA"/>
</dbReference>
<dbReference type="KEGG" id="kdj:28964380"/>
<name>A0A1A6AFN6_9TREE</name>
<sequence length="1160" mass="124235">MSPSSALPPPTSSQPQTPYQPQPDSSTSPSISNNPPPQPPPGPSMPTYASLNATPYNSPGPSSYAQHLPNNQYMYQPQGYYPHQPPRHLPNNGPSPYNSTTPQYANRYPEQPYSQQPHYQPMYQQHLYGGYPGIPMNGGGGPGPATMQNGYGGGGYHPESYQPMPYGVYPQQPHYPVPQDQYQQFSNLSHPSTNGNTEEGDPMQQIPPPPFPSQDQQSMNGHAPPTHQPFRPSYPPNHPYAYGVGVGYPGYQPQPHQGNYSGYGGYQESGYPAHPALPNGNGMRNVSKGLNPAAAGFSFTPSSASGSRANSQPSSTPVINGAIIPSSFQSNAQIPSTDPAKNDEPLPDIPKENGHTIEITQNGTANRVDADVSSSTRTEGKSEDYADNAVDIEQPEKSETPNTSTAPSSDPNVSITTDANTASTAATTVSSPKSTSTPKPVESAVEPITSSTSIPDQSSWNFVGETLVGLTSPIQGSSSRQVSGPPSSATSVTTGSRKRSTITPVAVGPLRLAAARPDHTSEASNSYAANLAKIIPSAVKTETINVHNTKRIVRRSKGSKEATKRTAIFALGDQKKRTTSPRASDGAKKLAFGEIDASEFINLAPSVQVHAPTILTATATTADSQTSAPSSEISTPIVKAKPASWAALVGGSSRAPSVSSSSKVPSPAKSTASLPITENEAGPSRLPSSEPTSTTDNVVSSPSPAPAPEKKKAPFNYAAAAASGASMTPQEELAKLLSEGVKGKAKENTQATLPRGLINTGNMCFANTILQVLVYCPPFTELFEELGKRLKADLARKTPLLEAMIIFLREFNAPFPPPSAPIPNGSNASGTSTPKGKGKDARREAFIPENVYDAMKENKRFDSMRRGHQEDAEEYLGFFLNTLHEELLYVLSRTQPTSRNVSKSSSMPNGDAEHRIERPVSPGAGDDSGWLEVGKKQKTHVVRATESKESAITRLFGGTIRSLLKTPGNKDSVTIEPYQPLQLDIQSLAVKSIEDALRHLTEPEVVNGVWSAQRKAEVEATKQIFIETFPQCWILHLKRFVYDGTTYNVVKKNKGIAYGQELIVPPEIVSPGRRSAGAIKYKLFGVVYHHGTSASGGHYTVAVSRQDGGGWIHFDDENVTNIPKEDVIISKEEAESGKIGLIGGRERTAYLLFYQRVTVR</sequence>
<dbReference type="PROSITE" id="PS50235">
    <property type="entry name" value="USP_3"/>
    <property type="match status" value="1"/>
</dbReference>
<feature type="compositionally biased region" description="Polar residues" evidence="7">
    <location>
        <begin position="326"/>
        <end position="336"/>
    </location>
</feature>
<organism evidence="9">
    <name type="scientific">Kwoniella dejecticola CBS 10117</name>
    <dbReference type="NCBI Taxonomy" id="1296121"/>
    <lineage>
        <taxon>Eukaryota</taxon>
        <taxon>Fungi</taxon>
        <taxon>Dikarya</taxon>
        <taxon>Basidiomycota</taxon>
        <taxon>Agaricomycotina</taxon>
        <taxon>Tremellomycetes</taxon>
        <taxon>Tremellales</taxon>
        <taxon>Cryptococcaceae</taxon>
        <taxon>Kwoniella</taxon>
    </lineage>
</organism>
<dbReference type="AlphaFoldDB" id="A0A1A6AFN6"/>
<reference evidence="10" key="3">
    <citation type="submission" date="2024-02" db="EMBL/GenBank/DDBJ databases">
        <title>Comparative genomics of Cryptococcus and Kwoniella reveals pathogenesis evolution and contrasting modes of karyotype evolution via chromosome fusion or intercentromeric recombination.</title>
        <authorList>
            <person name="Coelho M.A."/>
            <person name="David-Palma M."/>
            <person name="Shea T."/>
            <person name="Bowers K."/>
            <person name="McGinley-Smith S."/>
            <person name="Mohammad A.W."/>
            <person name="Gnirke A."/>
            <person name="Yurkov A.M."/>
            <person name="Nowrousian M."/>
            <person name="Sun S."/>
            <person name="Cuomo C.A."/>
            <person name="Heitman J."/>
        </authorList>
    </citation>
    <scope>NUCLEOTIDE SEQUENCE</scope>
    <source>
        <strain evidence="10">CBS 10117</strain>
    </source>
</reference>
<feature type="compositionally biased region" description="Basic and acidic residues" evidence="7">
    <location>
        <begin position="340"/>
        <end position="355"/>
    </location>
</feature>
<evidence type="ECO:0000256" key="3">
    <source>
        <dbReference type="ARBA" id="ARBA00022670"/>
    </source>
</evidence>
<feature type="region of interest" description="Disordered" evidence="7">
    <location>
        <begin position="898"/>
        <end position="931"/>
    </location>
</feature>
<dbReference type="GO" id="GO:0005829">
    <property type="term" value="C:cytosol"/>
    <property type="evidence" value="ECO:0007669"/>
    <property type="project" value="TreeGrafter"/>
</dbReference>
<evidence type="ECO:0000313" key="9">
    <source>
        <dbReference type="EMBL" id="OBR88864.1"/>
    </source>
</evidence>
<keyword evidence="6" id="KW-0788">Thiol protease</keyword>
<dbReference type="PROSITE" id="PS00973">
    <property type="entry name" value="USP_2"/>
    <property type="match status" value="1"/>
</dbReference>
<dbReference type="PANTHER" id="PTHR24006">
    <property type="entry name" value="UBIQUITIN CARBOXYL-TERMINAL HYDROLASE"/>
    <property type="match status" value="1"/>
</dbReference>
<evidence type="ECO:0000313" key="11">
    <source>
        <dbReference type="Proteomes" id="UP000078595"/>
    </source>
</evidence>
<evidence type="ECO:0000256" key="6">
    <source>
        <dbReference type="ARBA" id="ARBA00022807"/>
    </source>
</evidence>
<dbReference type="SUPFAM" id="SSF54001">
    <property type="entry name" value="Cysteine proteinases"/>
    <property type="match status" value="1"/>
</dbReference>
<gene>
    <name evidence="9" type="ORF">I303_00681</name>
    <name evidence="10" type="ORF">I303_100677</name>
</gene>
<dbReference type="InterPro" id="IPR050164">
    <property type="entry name" value="Peptidase_C19"/>
</dbReference>
<feature type="compositionally biased region" description="Polar residues" evidence="7">
    <location>
        <begin position="898"/>
        <end position="908"/>
    </location>
</feature>
<feature type="compositionally biased region" description="Low complexity" evidence="7">
    <location>
        <begin position="165"/>
        <end position="184"/>
    </location>
</feature>
<dbReference type="EMBL" id="KI894027">
    <property type="protein sequence ID" value="OBR88864.1"/>
    <property type="molecule type" value="Genomic_DNA"/>
</dbReference>
<evidence type="ECO:0000259" key="8">
    <source>
        <dbReference type="PROSITE" id="PS50235"/>
    </source>
</evidence>
<dbReference type="Proteomes" id="UP000078595">
    <property type="component" value="Chromosome 1"/>
</dbReference>
<keyword evidence="3" id="KW-0645">Protease</keyword>
<feature type="region of interest" description="Disordered" evidence="7">
    <location>
        <begin position="651"/>
        <end position="711"/>
    </location>
</feature>
<dbReference type="PANTHER" id="PTHR24006:SF687">
    <property type="entry name" value="UBIQUITIN CARBOXYL-TERMINAL HYDROLASE 10"/>
    <property type="match status" value="1"/>
</dbReference>
<feature type="compositionally biased region" description="Polar residues" evidence="7">
    <location>
        <begin position="49"/>
        <end position="71"/>
    </location>
</feature>
<keyword evidence="5" id="KW-0378">Hydrolase</keyword>
<dbReference type="InterPro" id="IPR028889">
    <property type="entry name" value="USP"/>
</dbReference>
<reference evidence="9" key="1">
    <citation type="submission" date="2013-07" db="EMBL/GenBank/DDBJ databases">
        <title>The Genome Sequence of Cryptococcus dejecticola CBS10117.</title>
        <authorList>
            <consortium name="The Broad Institute Genome Sequencing Platform"/>
            <person name="Cuomo C."/>
            <person name="Litvintseva A."/>
            <person name="Chen Y."/>
            <person name="Heitman J."/>
            <person name="Sun S."/>
            <person name="Springer D."/>
            <person name="Dromer F."/>
            <person name="Young S.K."/>
            <person name="Zeng Q."/>
            <person name="Gargeya S."/>
            <person name="Fitzgerald M."/>
            <person name="Abouelleil A."/>
            <person name="Alvarado L."/>
            <person name="Berlin A.M."/>
            <person name="Chapman S.B."/>
            <person name="Dewar J."/>
            <person name="Goldberg J."/>
            <person name="Griggs A."/>
            <person name="Gujja S."/>
            <person name="Hansen M."/>
            <person name="Howarth C."/>
            <person name="Imamovic A."/>
            <person name="Larimer J."/>
            <person name="McCowan C."/>
            <person name="Murphy C."/>
            <person name="Pearson M."/>
            <person name="Priest M."/>
            <person name="Roberts A."/>
            <person name="Saif S."/>
            <person name="Shea T."/>
            <person name="Sykes S."/>
            <person name="Wortman J."/>
            <person name="Nusbaum C."/>
            <person name="Birren B."/>
        </authorList>
    </citation>
    <scope>NUCLEOTIDE SEQUENCE [LARGE SCALE GENOMIC DNA]</scope>
    <source>
        <strain evidence="9">CBS 10117</strain>
    </source>
</reference>
<feature type="compositionally biased region" description="Pro residues" evidence="7">
    <location>
        <begin position="34"/>
        <end position="44"/>
    </location>
</feature>
<dbReference type="Pfam" id="PF00443">
    <property type="entry name" value="UCH"/>
    <property type="match status" value="1"/>
</dbReference>
<reference evidence="10" key="2">
    <citation type="submission" date="2013-07" db="EMBL/GenBank/DDBJ databases">
        <authorList>
            <consortium name="The Broad Institute Genome Sequencing Platform"/>
            <person name="Cuomo C."/>
            <person name="Litvintseva A."/>
            <person name="Chen Y."/>
            <person name="Heitman J."/>
            <person name="Sun S."/>
            <person name="Springer D."/>
            <person name="Dromer F."/>
            <person name="Young S.K."/>
            <person name="Zeng Q."/>
            <person name="Gargeya S."/>
            <person name="Fitzgerald M."/>
            <person name="Abouelleil A."/>
            <person name="Alvarado L."/>
            <person name="Berlin A.M."/>
            <person name="Chapman S.B."/>
            <person name="Dewar J."/>
            <person name="Goldberg J."/>
            <person name="Griggs A."/>
            <person name="Gujja S."/>
            <person name="Hansen M."/>
            <person name="Howarth C."/>
            <person name="Imamovic A."/>
            <person name="Larimer J."/>
            <person name="McCowan C."/>
            <person name="Murphy C."/>
            <person name="Pearson M."/>
            <person name="Priest M."/>
            <person name="Roberts A."/>
            <person name="Saif S."/>
            <person name="Shea T."/>
            <person name="Sykes S."/>
            <person name="Wortman J."/>
            <person name="Nusbaum C."/>
            <person name="Birren B."/>
        </authorList>
    </citation>
    <scope>NUCLEOTIDE SEQUENCE</scope>
    <source>
        <strain evidence="10">CBS 10117</strain>
    </source>
</reference>
<feature type="region of interest" description="Disordered" evidence="7">
    <location>
        <begin position="1"/>
        <end position="114"/>
    </location>
</feature>
<feature type="compositionally biased region" description="Polar residues" evidence="7">
    <location>
        <begin position="686"/>
        <end position="699"/>
    </location>
</feature>
<dbReference type="InterPro" id="IPR038765">
    <property type="entry name" value="Papain-like_cys_pep_sf"/>
</dbReference>
<evidence type="ECO:0000313" key="10">
    <source>
        <dbReference type="EMBL" id="WWC58142.1"/>
    </source>
</evidence>
<feature type="compositionally biased region" description="Polar residues" evidence="7">
    <location>
        <begin position="400"/>
        <end position="413"/>
    </location>
</feature>
<evidence type="ECO:0000256" key="1">
    <source>
        <dbReference type="ARBA" id="ARBA00000707"/>
    </source>
</evidence>
<feature type="compositionally biased region" description="Low complexity" evidence="7">
    <location>
        <begin position="414"/>
        <end position="437"/>
    </location>
</feature>
<comment type="catalytic activity">
    <reaction evidence="1">
        <text>Thiol-dependent hydrolysis of ester, thioester, amide, peptide and isopeptide bonds formed by the C-terminal Gly of ubiquitin (a 76-residue protein attached to proteins as an intracellular targeting signal).</text>
        <dbReference type="EC" id="3.4.19.12"/>
    </reaction>
</comment>
<protein>
    <recommendedName>
        <fullName evidence="2">ubiquitinyl hydrolase 1</fullName>
        <ecNumber evidence="2">3.4.19.12</ecNumber>
    </recommendedName>
</protein>
<dbReference type="VEuPathDB" id="FungiDB:I303_00681"/>
<dbReference type="GO" id="GO:0004843">
    <property type="term" value="F:cysteine-type deubiquitinase activity"/>
    <property type="evidence" value="ECO:0007669"/>
    <property type="project" value="UniProtKB-EC"/>
</dbReference>
<feature type="compositionally biased region" description="Low complexity" evidence="7">
    <location>
        <begin position="239"/>
        <end position="260"/>
    </location>
</feature>
<dbReference type="GeneID" id="28964380"/>
<feature type="compositionally biased region" description="Low complexity" evidence="7">
    <location>
        <begin position="13"/>
        <end position="33"/>
    </location>
</feature>
<feature type="compositionally biased region" description="Polar residues" evidence="7">
    <location>
        <begin position="185"/>
        <end position="197"/>
    </location>
</feature>
<feature type="compositionally biased region" description="Low complexity" evidence="7">
    <location>
        <begin position="652"/>
        <end position="673"/>
    </location>
</feature>
<dbReference type="OrthoDB" id="429671at2759"/>
<dbReference type="GO" id="GO:0016579">
    <property type="term" value="P:protein deubiquitination"/>
    <property type="evidence" value="ECO:0007669"/>
    <property type="project" value="InterPro"/>
</dbReference>
<feature type="region of interest" description="Disordered" evidence="7">
    <location>
        <begin position="817"/>
        <end position="841"/>
    </location>
</feature>
<dbReference type="STRING" id="1296121.A0A1A6AFN6"/>
<feature type="compositionally biased region" description="Low complexity" evidence="7">
    <location>
        <begin position="72"/>
        <end position="82"/>
    </location>
</feature>
<evidence type="ECO:0000256" key="5">
    <source>
        <dbReference type="ARBA" id="ARBA00022801"/>
    </source>
</evidence>